<dbReference type="OrthoDB" id="5952066at2759"/>
<feature type="compositionally biased region" description="Basic and acidic residues" evidence="1">
    <location>
        <begin position="226"/>
        <end position="235"/>
    </location>
</feature>
<feature type="compositionally biased region" description="Polar residues" evidence="1">
    <location>
        <begin position="152"/>
        <end position="165"/>
    </location>
</feature>
<reference evidence="2" key="1">
    <citation type="submission" date="2023-01" db="EMBL/GenBank/DDBJ databases">
        <title>Genome assembly of the deep-sea coral Lophelia pertusa.</title>
        <authorList>
            <person name="Herrera S."/>
            <person name="Cordes E."/>
        </authorList>
    </citation>
    <scope>NUCLEOTIDE SEQUENCE</scope>
    <source>
        <strain evidence="2">USNM1676648</strain>
        <tissue evidence="2">Polyp</tissue>
    </source>
</reference>
<organism evidence="2 3">
    <name type="scientific">Desmophyllum pertusum</name>
    <dbReference type="NCBI Taxonomy" id="174260"/>
    <lineage>
        <taxon>Eukaryota</taxon>
        <taxon>Metazoa</taxon>
        <taxon>Cnidaria</taxon>
        <taxon>Anthozoa</taxon>
        <taxon>Hexacorallia</taxon>
        <taxon>Scleractinia</taxon>
        <taxon>Caryophylliina</taxon>
        <taxon>Caryophylliidae</taxon>
        <taxon>Desmophyllum</taxon>
    </lineage>
</organism>
<evidence type="ECO:0000256" key="1">
    <source>
        <dbReference type="SAM" id="MobiDB-lite"/>
    </source>
</evidence>
<gene>
    <name evidence="2" type="ORF">OS493_004809</name>
</gene>
<feature type="region of interest" description="Disordered" evidence="1">
    <location>
        <begin position="133"/>
        <end position="165"/>
    </location>
</feature>
<dbReference type="AlphaFoldDB" id="A0A9X0D0G8"/>
<accession>A0A9X0D0G8</accession>
<feature type="region of interest" description="Disordered" evidence="1">
    <location>
        <begin position="202"/>
        <end position="253"/>
    </location>
</feature>
<feature type="region of interest" description="Disordered" evidence="1">
    <location>
        <begin position="1"/>
        <end position="56"/>
    </location>
</feature>
<keyword evidence="3" id="KW-1185">Reference proteome</keyword>
<comment type="caution">
    <text evidence="2">The sequence shown here is derived from an EMBL/GenBank/DDBJ whole genome shotgun (WGS) entry which is preliminary data.</text>
</comment>
<dbReference type="EMBL" id="MU826351">
    <property type="protein sequence ID" value="KAJ7381208.1"/>
    <property type="molecule type" value="Genomic_DNA"/>
</dbReference>
<feature type="compositionally biased region" description="Polar residues" evidence="1">
    <location>
        <begin position="17"/>
        <end position="27"/>
    </location>
</feature>
<sequence>MASMAKSKLDQRKETKSVTNLEFQSRPATRRENTISGLDGEGNMNVAKTESNEGKLKKVQLQVHDCSTESPRIVAKGRANRSRARLLGVCMKPAFIPCYRSGSEMSYERRVTRKPTFGEREFLRITTPKPLIRCQSQTPSDFGESPGFSPEKSVQASPAPSISGTSLRSQVIAQILTKREPQVVFPKNSNFQACITPSNYSTSSVESHIRHRKDGTPDSIGEDLAEDRNHNENRVQRMPSKPSIPRIGPFISG</sequence>
<proteinExistence type="predicted"/>
<name>A0A9X0D0G8_9CNID</name>
<protein>
    <submittedName>
        <fullName evidence="2">Uncharacterized protein</fullName>
    </submittedName>
</protein>
<evidence type="ECO:0000313" key="2">
    <source>
        <dbReference type="EMBL" id="KAJ7381208.1"/>
    </source>
</evidence>
<evidence type="ECO:0000313" key="3">
    <source>
        <dbReference type="Proteomes" id="UP001163046"/>
    </source>
</evidence>
<feature type="compositionally biased region" description="Basic and acidic residues" evidence="1">
    <location>
        <begin position="7"/>
        <end position="16"/>
    </location>
</feature>
<dbReference type="Proteomes" id="UP001163046">
    <property type="component" value="Unassembled WGS sequence"/>
</dbReference>